<dbReference type="InterPro" id="IPR036415">
    <property type="entry name" value="Lamin_tail_dom_sf"/>
</dbReference>
<feature type="domain" description="LTD" evidence="1">
    <location>
        <begin position="254"/>
        <end position="394"/>
    </location>
</feature>
<dbReference type="InterPro" id="IPR001322">
    <property type="entry name" value="Lamin_tail_dom"/>
</dbReference>
<feature type="non-terminal residue" evidence="2">
    <location>
        <position position="1"/>
    </location>
</feature>
<evidence type="ECO:0000313" key="3">
    <source>
        <dbReference type="Proteomes" id="UP000777784"/>
    </source>
</evidence>
<accession>A0A948WAZ4</accession>
<proteinExistence type="predicted"/>
<dbReference type="Pfam" id="PF13860">
    <property type="entry name" value="FlgD_ig"/>
    <property type="match status" value="1"/>
</dbReference>
<protein>
    <submittedName>
        <fullName evidence="2">CotH kinase family protein</fullName>
    </submittedName>
</protein>
<evidence type="ECO:0000259" key="1">
    <source>
        <dbReference type="PROSITE" id="PS51841"/>
    </source>
</evidence>
<dbReference type="Pfam" id="PF08757">
    <property type="entry name" value="CotH"/>
    <property type="match status" value="1"/>
</dbReference>
<gene>
    <name evidence="2" type="ORF">KJ970_01100</name>
</gene>
<organism evidence="2 3">
    <name type="scientific">Eiseniibacteriota bacterium</name>
    <dbReference type="NCBI Taxonomy" id="2212470"/>
    <lineage>
        <taxon>Bacteria</taxon>
        <taxon>Candidatus Eiseniibacteriota</taxon>
    </lineage>
</organism>
<dbReference type="Gene3D" id="2.60.40.4070">
    <property type="match status" value="1"/>
</dbReference>
<dbReference type="AlphaFoldDB" id="A0A948WAZ4"/>
<keyword evidence="2" id="KW-0418">Kinase</keyword>
<dbReference type="InterPro" id="IPR014867">
    <property type="entry name" value="Spore_coat_CotH_CotH2/3/7"/>
</dbReference>
<dbReference type="PROSITE" id="PS51841">
    <property type="entry name" value="LTD"/>
    <property type="match status" value="1"/>
</dbReference>
<sequence>MFRDTGVPAPDTEPIHLVINNYNVGTYLMVEHPDEHFLENHNLEDSTLIYKCYDRLALLPDSAAYKEMYTKETFEDIESWGDIISLIEMLNTTPSAAVYDSLIRVFDVENFVNYYSNQILQGGFDWIWKNYFVVRDMTTDRWQIWPWDLDLSFGIQALFDTTWTATTSPIRGASPTFNVLAYRMMEVGAIRNAHLCNMQYRMETIFADNAMAGKFQDAHDRILFDTERDWRKFGWESNRWFYDGVDELSDFVEARNAYLETAIPSFMIHQDLVINELMAANLTTLQDEYGEYDDWIELYNSTDETIYLSGYYLTDDLTVPYAWAFPDTFIEPYGHFIVWADEDMWQGPVHANFKLGRNGEGIALHRMGAAVESVDLVFFGPQGDDISWGRSTDGSCPFDYFAEPTPGEENFPISSTPAATTGIDPSLRAWPNPASGPGHISLSLSREALVSVAIYDISGRRVRGLHRGSLAAGITQWVWDGRDDSGRAVAGGIYWVKAWTPETSLVQKIVRLR</sequence>
<dbReference type="Gene3D" id="2.60.40.1260">
    <property type="entry name" value="Lamin Tail domain"/>
    <property type="match status" value="1"/>
</dbReference>
<name>A0A948WAZ4_UNCEI</name>
<dbReference type="InterPro" id="IPR025965">
    <property type="entry name" value="FlgD/Vpr_Ig-like"/>
</dbReference>
<dbReference type="GO" id="GO:0016301">
    <property type="term" value="F:kinase activity"/>
    <property type="evidence" value="ECO:0007669"/>
    <property type="project" value="UniProtKB-KW"/>
</dbReference>
<dbReference type="EMBL" id="JAHJDP010000007">
    <property type="protein sequence ID" value="MBU2689498.1"/>
    <property type="molecule type" value="Genomic_DNA"/>
</dbReference>
<evidence type="ECO:0000313" key="2">
    <source>
        <dbReference type="EMBL" id="MBU2689498.1"/>
    </source>
</evidence>
<dbReference type="PANTHER" id="PTHR40050">
    <property type="entry name" value="INNER SPORE COAT PROTEIN H"/>
    <property type="match status" value="1"/>
</dbReference>
<reference evidence="2" key="1">
    <citation type="submission" date="2021-05" db="EMBL/GenBank/DDBJ databases">
        <title>Energy efficiency and biological interactions define the core microbiome of deep oligotrophic groundwater.</title>
        <authorList>
            <person name="Mehrshad M."/>
            <person name="Lopez-Fernandez M."/>
            <person name="Bell E."/>
            <person name="Bernier-Latmani R."/>
            <person name="Bertilsson S."/>
            <person name="Dopson M."/>
        </authorList>
    </citation>
    <scope>NUCLEOTIDE SEQUENCE</scope>
    <source>
        <strain evidence="2">Modern_marine.mb.64</strain>
    </source>
</reference>
<dbReference type="Pfam" id="PF00932">
    <property type="entry name" value="LTD"/>
    <property type="match status" value="1"/>
</dbReference>
<dbReference type="SUPFAM" id="SSF74853">
    <property type="entry name" value="Lamin A/C globular tail domain"/>
    <property type="match status" value="1"/>
</dbReference>
<keyword evidence="2" id="KW-0808">Transferase</keyword>
<comment type="caution">
    <text evidence="2">The sequence shown here is derived from an EMBL/GenBank/DDBJ whole genome shotgun (WGS) entry which is preliminary data.</text>
</comment>
<dbReference type="Proteomes" id="UP000777784">
    <property type="component" value="Unassembled WGS sequence"/>
</dbReference>
<dbReference type="PANTHER" id="PTHR40050:SF1">
    <property type="entry name" value="INNER SPORE COAT PROTEIN H"/>
    <property type="match status" value="1"/>
</dbReference>